<dbReference type="AlphaFoldDB" id="A0A482XFL8"/>
<protein>
    <recommendedName>
        <fullName evidence="1">Reverse transcriptase domain-containing protein</fullName>
    </recommendedName>
</protein>
<dbReference type="InterPro" id="IPR043502">
    <property type="entry name" value="DNA/RNA_pol_sf"/>
</dbReference>
<gene>
    <name evidence="2" type="ORF">LSTR_LSTR002300</name>
</gene>
<keyword evidence="3" id="KW-1185">Reference proteome</keyword>
<evidence type="ECO:0000259" key="1">
    <source>
        <dbReference type="PROSITE" id="PS50878"/>
    </source>
</evidence>
<dbReference type="InParanoid" id="A0A482XFL8"/>
<dbReference type="Proteomes" id="UP000291343">
    <property type="component" value="Unassembled WGS sequence"/>
</dbReference>
<dbReference type="PANTHER" id="PTHR47027:SF8">
    <property type="entry name" value="RIBONUCLEASE H"/>
    <property type="match status" value="1"/>
</dbReference>
<name>A0A482XFL8_LAOST</name>
<comment type="caution">
    <text evidence="2">The sequence shown here is derived from an EMBL/GenBank/DDBJ whole genome shotgun (WGS) entry which is preliminary data.</text>
</comment>
<dbReference type="OrthoDB" id="6631388at2759"/>
<dbReference type="PROSITE" id="PS50878">
    <property type="entry name" value="RT_POL"/>
    <property type="match status" value="1"/>
</dbReference>
<accession>A0A482XFL8</accession>
<dbReference type="InterPro" id="IPR000477">
    <property type="entry name" value="RT_dom"/>
</dbReference>
<dbReference type="PANTHER" id="PTHR47027">
    <property type="entry name" value="REVERSE TRANSCRIPTASE DOMAIN-CONTAINING PROTEIN"/>
    <property type="match status" value="1"/>
</dbReference>
<evidence type="ECO:0000313" key="2">
    <source>
        <dbReference type="EMBL" id="RZF44527.1"/>
    </source>
</evidence>
<dbReference type="STRING" id="195883.A0A482XFL8"/>
<dbReference type="EMBL" id="QKKF02010496">
    <property type="protein sequence ID" value="RZF44527.1"/>
    <property type="molecule type" value="Genomic_DNA"/>
</dbReference>
<reference evidence="2 3" key="1">
    <citation type="journal article" date="2017" name="Gigascience">
        <title>Genome sequence of the small brown planthopper, Laodelphax striatellus.</title>
        <authorList>
            <person name="Zhu J."/>
            <person name="Jiang F."/>
            <person name="Wang X."/>
            <person name="Yang P."/>
            <person name="Bao Y."/>
            <person name="Zhao W."/>
            <person name="Wang W."/>
            <person name="Lu H."/>
            <person name="Wang Q."/>
            <person name="Cui N."/>
            <person name="Li J."/>
            <person name="Chen X."/>
            <person name="Luo L."/>
            <person name="Yu J."/>
            <person name="Kang L."/>
            <person name="Cui F."/>
        </authorList>
    </citation>
    <scope>NUCLEOTIDE SEQUENCE [LARGE SCALE GENOMIC DNA]</scope>
    <source>
        <strain evidence="2">Lst14</strain>
    </source>
</reference>
<dbReference type="GO" id="GO:0071897">
    <property type="term" value="P:DNA biosynthetic process"/>
    <property type="evidence" value="ECO:0007669"/>
    <property type="project" value="UniProtKB-ARBA"/>
</dbReference>
<dbReference type="Pfam" id="PF00078">
    <property type="entry name" value="RVT_1"/>
    <property type="match status" value="1"/>
</dbReference>
<feature type="domain" description="Reverse transcriptase" evidence="1">
    <location>
        <begin position="1"/>
        <end position="197"/>
    </location>
</feature>
<dbReference type="SUPFAM" id="SSF56672">
    <property type="entry name" value="DNA/RNA polymerases"/>
    <property type="match status" value="1"/>
</dbReference>
<evidence type="ECO:0000313" key="3">
    <source>
        <dbReference type="Proteomes" id="UP000291343"/>
    </source>
</evidence>
<proteinExistence type="predicted"/>
<organism evidence="2 3">
    <name type="scientific">Laodelphax striatellus</name>
    <name type="common">Small brown planthopper</name>
    <name type="synonym">Delphax striatella</name>
    <dbReference type="NCBI Taxonomy" id="195883"/>
    <lineage>
        <taxon>Eukaryota</taxon>
        <taxon>Metazoa</taxon>
        <taxon>Ecdysozoa</taxon>
        <taxon>Arthropoda</taxon>
        <taxon>Hexapoda</taxon>
        <taxon>Insecta</taxon>
        <taxon>Pterygota</taxon>
        <taxon>Neoptera</taxon>
        <taxon>Paraneoptera</taxon>
        <taxon>Hemiptera</taxon>
        <taxon>Auchenorrhyncha</taxon>
        <taxon>Fulgoroidea</taxon>
        <taxon>Delphacidae</taxon>
        <taxon>Criomorphinae</taxon>
        <taxon>Laodelphax</taxon>
    </lineage>
</organism>
<sequence length="282" mass="31777">MEQLKALNDTYNMHKKIKQFTGMQNSGLDILKSEVKFAIKNIKGGKAVGPDELPGEHLKLIDEERLQYGCNQSVVRSWKSGEGFVRCVLSPLLFNIYSEKIISKALEEETGGIKINGIPINNLRYADDTVLLAENIEDLQRMLNNVIIASEEGGLSLNAKKTKYMVFTKDAPPLDALFAGDERLERVDAYTYLGARVTSNADHYTEIKIRIEKARAAFIKLKSLLASRDIKLDLRIRLLKCFVFPVLLYGGSMTLNKFVKREYKPLSFGPTAECLESHIQTI</sequence>